<dbReference type="Gene3D" id="3.40.50.410">
    <property type="entry name" value="von Willebrand factor, type A domain"/>
    <property type="match status" value="1"/>
</dbReference>
<sequence>MPETTIFIVDNSLYGQNQDYLPNRYMAQLNAINQVFSMSPEKHLFGAVPIGQPTPNYILTPTESRNDARAFLSNLGLSNNLSIASNVTITERIAKNVSEERKIVLFLSTVLNDIELQDTIVALQETHQQKTTVFVFLFGDAIQYYIFFDNELSNGNCRIFCVQRTENLTDIVTDALSGYMYDDEMDPQLALALKLSAQEAQQAQQNKK</sequence>
<evidence type="ECO:0000259" key="1">
    <source>
        <dbReference type="Pfam" id="PF13519"/>
    </source>
</evidence>
<evidence type="ECO:0000313" key="3">
    <source>
        <dbReference type="Proteomes" id="UP000051530"/>
    </source>
</evidence>
<keyword evidence="3" id="KW-1185">Reference proteome</keyword>
<dbReference type="GO" id="GO:0000502">
    <property type="term" value="C:proteasome complex"/>
    <property type="evidence" value="ECO:0007669"/>
    <property type="project" value="UniProtKB-KW"/>
</dbReference>
<dbReference type="EMBL" id="LGUB01000363">
    <property type="protein sequence ID" value="KRH93372.1"/>
    <property type="molecule type" value="Genomic_DNA"/>
</dbReference>
<dbReference type="Pfam" id="PF13519">
    <property type="entry name" value="VWA_2"/>
    <property type="match status" value="1"/>
</dbReference>
<reference evidence="2 3" key="1">
    <citation type="submission" date="2015-07" db="EMBL/GenBank/DDBJ databases">
        <title>The genome of Pseudoloma neurophilia, a relevant intracellular parasite of the zebrafish.</title>
        <authorList>
            <person name="Ndikumana S."/>
            <person name="Pelin A."/>
            <person name="Sanders J."/>
            <person name="Corradi N."/>
        </authorList>
    </citation>
    <scope>NUCLEOTIDE SEQUENCE [LARGE SCALE GENOMIC DNA]</scope>
    <source>
        <strain evidence="2 3">MK1</strain>
    </source>
</reference>
<accession>A0A0R0LVD6</accession>
<dbReference type="InterPro" id="IPR002035">
    <property type="entry name" value="VWF_A"/>
</dbReference>
<dbReference type="PROSITE" id="PS50330">
    <property type="entry name" value="UIM"/>
    <property type="match status" value="1"/>
</dbReference>
<dbReference type="Proteomes" id="UP000051530">
    <property type="component" value="Unassembled WGS sequence"/>
</dbReference>
<proteinExistence type="predicted"/>
<comment type="caution">
    <text evidence="2">The sequence shown here is derived from an EMBL/GenBank/DDBJ whole genome shotgun (WGS) entry which is preliminary data.</text>
</comment>
<dbReference type="InterPro" id="IPR036465">
    <property type="entry name" value="vWFA_dom_sf"/>
</dbReference>
<dbReference type="SUPFAM" id="SSF53300">
    <property type="entry name" value="vWA-like"/>
    <property type="match status" value="1"/>
</dbReference>
<name>A0A0R0LVD6_9MICR</name>
<keyword evidence="2" id="KW-0647">Proteasome</keyword>
<dbReference type="InterPro" id="IPR003903">
    <property type="entry name" value="UIM_dom"/>
</dbReference>
<gene>
    <name evidence="2" type="ORF">M153_973000223</name>
</gene>
<organism evidence="2 3">
    <name type="scientific">Pseudoloma neurophilia</name>
    <dbReference type="NCBI Taxonomy" id="146866"/>
    <lineage>
        <taxon>Eukaryota</taxon>
        <taxon>Fungi</taxon>
        <taxon>Fungi incertae sedis</taxon>
        <taxon>Microsporidia</taxon>
        <taxon>Pseudoloma</taxon>
    </lineage>
</organism>
<dbReference type="VEuPathDB" id="MicrosporidiaDB:M153_973000223"/>
<dbReference type="OrthoDB" id="1731724at2759"/>
<evidence type="ECO:0000313" key="2">
    <source>
        <dbReference type="EMBL" id="KRH93372.1"/>
    </source>
</evidence>
<protein>
    <submittedName>
        <fullName evidence="2">26S proteasome regulatory complex, subunit RM1530/PSMD4</fullName>
    </submittedName>
</protein>
<dbReference type="AlphaFoldDB" id="A0A0R0LVD6"/>
<feature type="domain" description="VWFA" evidence="1">
    <location>
        <begin position="5"/>
        <end position="107"/>
    </location>
</feature>